<dbReference type="InterPro" id="IPR006699">
    <property type="entry name" value="GlpP"/>
</dbReference>
<dbReference type="EMBL" id="JBHTKX010000001">
    <property type="protein sequence ID" value="MFD1129456.1"/>
    <property type="molecule type" value="Genomic_DNA"/>
</dbReference>
<gene>
    <name evidence="1" type="ORF">ACFQ3J_14880</name>
</gene>
<dbReference type="RefSeq" id="WP_251582408.1">
    <property type="nucleotide sequence ID" value="NZ_JBHTKX010000001.1"/>
</dbReference>
<dbReference type="SUPFAM" id="SSF110391">
    <property type="entry name" value="GlpP-like"/>
    <property type="match status" value="1"/>
</dbReference>
<dbReference type="Pfam" id="PF04309">
    <property type="entry name" value="G3P_antiterm"/>
    <property type="match status" value="1"/>
</dbReference>
<accession>A0ABW3QA38</accession>
<dbReference type="PANTHER" id="PTHR35787">
    <property type="entry name" value="GLYCEROL UPTAKE OPERON ANTITERMINATOR REGULATORY PROTEIN"/>
    <property type="match status" value="1"/>
</dbReference>
<evidence type="ECO:0000313" key="1">
    <source>
        <dbReference type="EMBL" id="MFD1129456.1"/>
    </source>
</evidence>
<organism evidence="1 2">
    <name type="scientific">Paenibacillus provencensis</name>
    <dbReference type="NCBI Taxonomy" id="441151"/>
    <lineage>
        <taxon>Bacteria</taxon>
        <taxon>Bacillati</taxon>
        <taxon>Bacillota</taxon>
        <taxon>Bacilli</taxon>
        <taxon>Bacillales</taxon>
        <taxon>Paenibacillaceae</taxon>
        <taxon>Paenibacillus</taxon>
    </lineage>
</organism>
<sequence>MDRLHLHLQTQQLLVKVMSKEQPSAIKQPFVKKSVTSTRTRASVSTLLERLETYRNVASIRDVRQLETALEHKDRLSCVFLLTGSIGVIKGYVDLFRKHEIPVFVHVEKIGGLSYDQPGLDYLANAIKPDGIITTKIQVVKKAQKLGLMTIQRFFLIDSEGLDNIAQSLDQAQPDVIEIMPARIPEVLGKVRSMTELPIISGGLLTERRHAKECLKYGATAVSSSSSSMWKEVFNLTHV</sequence>
<dbReference type="Gene3D" id="3.20.20.70">
    <property type="entry name" value="Aldolase class I"/>
    <property type="match status" value="1"/>
</dbReference>
<name>A0ABW3QA38_9BACL</name>
<dbReference type="Proteomes" id="UP001597169">
    <property type="component" value="Unassembled WGS sequence"/>
</dbReference>
<keyword evidence="2" id="KW-1185">Reference proteome</keyword>
<reference evidence="2" key="1">
    <citation type="journal article" date="2019" name="Int. J. Syst. Evol. Microbiol.">
        <title>The Global Catalogue of Microorganisms (GCM) 10K type strain sequencing project: providing services to taxonomists for standard genome sequencing and annotation.</title>
        <authorList>
            <consortium name="The Broad Institute Genomics Platform"/>
            <consortium name="The Broad Institute Genome Sequencing Center for Infectious Disease"/>
            <person name="Wu L."/>
            <person name="Ma J."/>
        </authorList>
    </citation>
    <scope>NUCLEOTIDE SEQUENCE [LARGE SCALE GENOMIC DNA]</scope>
    <source>
        <strain evidence="2">CCUG 53519</strain>
    </source>
</reference>
<dbReference type="InterPro" id="IPR013785">
    <property type="entry name" value="Aldolase_TIM"/>
</dbReference>
<comment type="caution">
    <text evidence="1">The sequence shown here is derived from an EMBL/GenBank/DDBJ whole genome shotgun (WGS) entry which is preliminary data.</text>
</comment>
<proteinExistence type="predicted"/>
<dbReference type="PANTHER" id="PTHR35787:SF1">
    <property type="entry name" value="GLYCEROL UPTAKE OPERON ANTITERMINATOR REGULATORY PROTEIN"/>
    <property type="match status" value="1"/>
</dbReference>
<protein>
    <submittedName>
        <fullName evidence="1">Glycerol-3-phosphate responsive antiterminator</fullName>
    </submittedName>
</protein>
<evidence type="ECO:0000313" key="2">
    <source>
        <dbReference type="Proteomes" id="UP001597169"/>
    </source>
</evidence>